<sequence>MQWTSVLAIYLLFWVMSAFIVMPFGIRTHREAGEELVPGQADSAPSNFRPGRVAIRATILAAILCALFYANYVNGWITVADLNFIHPPKEIVEEQIWMRETAKD</sequence>
<comment type="caution">
    <text evidence="2">The sequence shown here is derived from an EMBL/GenBank/DDBJ whole genome shotgun (WGS) entry which is preliminary data.</text>
</comment>
<protein>
    <recommendedName>
        <fullName evidence="4">DUF1467 domain-containing protein</fullName>
    </recommendedName>
</protein>
<keyword evidence="1" id="KW-1133">Transmembrane helix</keyword>
<gene>
    <name evidence="2" type="ORF">GCM10010989_20560</name>
</gene>
<name>A0A916YHT6_9SPHN</name>
<proteinExistence type="predicted"/>
<dbReference type="Proteomes" id="UP000598997">
    <property type="component" value="Unassembled WGS sequence"/>
</dbReference>
<keyword evidence="1" id="KW-0472">Membrane</keyword>
<dbReference type="InterPro" id="IPR009935">
    <property type="entry name" value="DUF1467"/>
</dbReference>
<organism evidence="2 3">
    <name type="scientific">Croceicoccus pelagius</name>
    <dbReference type="NCBI Taxonomy" id="1703341"/>
    <lineage>
        <taxon>Bacteria</taxon>
        <taxon>Pseudomonadati</taxon>
        <taxon>Pseudomonadota</taxon>
        <taxon>Alphaproteobacteria</taxon>
        <taxon>Sphingomonadales</taxon>
        <taxon>Erythrobacteraceae</taxon>
        <taxon>Croceicoccus</taxon>
    </lineage>
</organism>
<evidence type="ECO:0008006" key="4">
    <source>
        <dbReference type="Google" id="ProtNLM"/>
    </source>
</evidence>
<feature type="transmembrane region" description="Helical" evidence="1">
    <location>
        <begin position="6"/>
        <end position="26"/>
    </location>
</feature>
<dbReference type="AlphaFoldDB" id="A0A916YHT6"/>
<accession>A0A916YHT6</accession>
<dbReference type="EMBL" id="BMIO01000006">
    <property type="protein sequence ID" value="GGD46221.1"/>
    <property type="molecule type" value="Genomic_DNA"/>
</dbReference>
<dbReference type="RefSeq" id="WP_066762003.1">
    <property type="nucleotide sequence ID" value="NZ_BMIO01000006.1"/>
</dbReference>
<keyword evidence="1" id="KW-0812">Transmembrane</keyword>
<feature type="transmembrane region" description="Helical" evidence="1">
    <location>
        <begin position="53"/>
        <end position="72"/>
    </location>
</feature>
<evidence type="ECO:0000313" key="3">
    <source>
        <dbReference type="Proteomes" id="UP000598997"/>
    </source>
</evidence>
<reference evidence="2 3" key="1">
    <citation type="journal article" date="2014" name="Int. J. Syst. Evol. Microbiol.">
        <title>Complete genome sequence of Corynebacterium casei LMG S-19264T (=DSM 44701T), isolated from a smear-ripened cheese.</title>
        <authorList>
            <consortium name="US DOE Joint Genome Institute (JGI-PGF)"/>
            <person name="Walter F."/>
            <person name="Albersmeier A."/>
            <person name="Kalinowski J."/>
            <person name="Ruckert C."/>
        </authorList>
    </citation>
    <scope>NUCLEOTIDE SEQUENCE [LARGE SCALE GENOMIC DNA]</scope>
    <source>
        <strain evidence="2 3">CGMCC 1.15358</strain>
    </source>
</reference>
<evidence type="ECO:0000313" key="2">
    <source>
        <dbReference type="EMBL" id="GGD46221.1"/>
    </source>
</evidence>
<evidence type="ECO:0000256" key="1">
    <source>
        <dbReference type="SAM" id="Phobius"/>
    </source>
</evidence>
<dbReference type="Pfam" id="PF07330">
    <property type="entry name" value="DUF1467"/>
    <property type="match status" value="1"/>
</dbReference>
<keyword evidence="3" id="KW-1185">Reference proteome</keyword>
<dbReference type="OrthoDB" id="9804637at2"/>